<dbReference type="EMBL" id="CALNXK010000046">
    <property type="protein sequence ID" value="CAH3129001.1"/>
    <property type="molecule type" value="Genomic_DNA"/>
</dbReference>
<comment type="caution">
    <text evidence="1">The sequence shown here is derived from an EMBL/GenBank/DDBJ whole genome shotgun (WGS) entry which is preliminary data.</text>
</comment>
<sequence>MNCSFKSEESPCGLRGVGTVILPLLACKRDITFHLLSLKISVKRGRGSTDVSETELILNRAGLLGAVSNDEMQTMTICPKHRLDLTTNWPGRKVEICCYPDHEGTNRGIKLPRRVNADMSAEIFALFNAVVPIGSEFCLLKDSYHADSIKSQERLRSGFSQRYILEGPATLQKKRINYSSPTNAVSVGEQDSSLSAGEIPVPASTLQRQLHSTCLGSELPPCQLQKSSTGDILAPQSLRFRPGLGEDQGRYPRDEVNMQCEVSDPPGFDDGTIDDSQFLSSICSQNSEPEEEASIWCDEKELQNEGRQKLNDALGNLTGGRFSPILSTLNASWEDISITQEKYYARKAREAVTVSLSVVCPGQEKELWNSIRNESIIESEDSHSRKRKEFDTRTGLIDVLIKAHDQAESWRTKRQILSLFANDLTKAELQRLLPGLTKWGIDQARLHANEVGRGQLVPEEPIFRTRIDPVKVDHFINYISRPDLLQDVAFGTKTLKLDSGERIIIPAVIRTLIPSRIIEQYTSYCKQQEFEPASERSLFRMLEICSASMQKSLQGLDNITAEGSEAFDSLLSMTETLKENGAGEYWVQEMVQTMKEAKRYLKTNFKTHVGRDEKRSDLCIVYSLSDPTNLEFSGDCQHSHDIGCERSESLDHMLEEITNKLEEASISEDHKARMKFESRESTRAAGKDICDRKTAPMKAHIRRWENEKHNVITAEDMKQALESHSGLKGRRAAVVEVDASKETGIDNKISGISFLNNFQFEENGIRAWKAYNVGPGRLLSY</sequence>
<dbReference type="PANTHER" id="PTHR33845:SF1">
    <property type="entry name" value="C2H2-TYPE DOMAIN-CONTAINING PROTEIN"/>
    <property type="match status" value="1"/>
</dbReference>
<gene>
    <name evidence="1" type="ORF">PLOB_00034046</name>
</gene>
<dbReference type="Proteomes" id="UP001159405">
    <property type="component" value="Unassembled WGS sequence"/>
</dbReference>
<reference evidence="1 2" key="1">
    <citation type="submission" date="2022-05" db="EMBL/GenBank/DDBJ databases">
        <authorList>
            <consortium name="Genoscope - CEA"/>
            <person name="William W."/>
        </authorList>
    </citation>
    <scope>NUCLEOTIDE SEQUENCE [LARGE SCALE GENOMIC DNA]</scope>
</reference>
<name>A0ABN8P3M2_9CNID</name>
<evidence type="ECO:0000313" key="2">
    <source>
        <dbReference type="Proteomes" id="UP001159405"/>
    </source>
</evidence>
<protein>
    <submittedName>
        <fullName evidence="1">Uncharacterized protein</fullName>
    </submittedName>
</protein>
<keyword evidence="2" id="KW-1185">Reference proteome</keyword>
<accession>A0ABN8P3M2</accession>
<evidence type="ECO:0000313" key="1">
    <source>
        <dbReference type="EMBL" id="CAH3129001.1"/>
    </source>
</evidence>
<organism evidence="1 2">
    <name type="scientific">Porites lobata</name>
    <dbReference type="NCBI Taxonomy" id="104759"/>
    <lineage>
        <taxon>Eukaryota</taxon>
        <taxon>Metazoa</taxon>
        <taxon>Cnidaria</taxon>
        <taxon>Anthozoa</taxon>
        <taxon>Hexacorallia</taxon>
        <taxon>Scleractinia</taxon>
        <taxon>Fungiina</taxon>
        <taxon>Poritidae</taxon>
        <taxon>Porites</taxon>
    </lineage>
</organism>
<proteinExistence type="predicted"/>
<dbReference type="PANTHER" id="PTHR33845">
    <property type="entry name" value="C2H2-TYPE DOMAIN-CONTAINING PROTEIN"/>
    <property type="match status" value="1"/>
</dbReference>
<feature type="non-terminal residue" evidence="1">
    <location>
        <position position="781"/>
    </location>
</feature>